<feature type="transmembrane region" description="Helical" evidence="1">
    <location>
        <begin position="44"/>
        <end position="61"/>
    </location>
</feature>
<evidence type="ECO:0000313" key="2">
    <source>
        <dbReference type="EMBL" id="MBB5723337.1"/>
    </source>
</evidence>
<dbReference type="Pfam" id="PF10067">
    <property type="entry name" value="DUF2306"/>
    <property type="match status" value="1"/>
</dbReference>
<name>A0A7W9EZ17_9RHOB</name>
<dbReference type="EMBL" id="JACIJM010000009">
    <property type="protein sequence ID" value="MBB5723337.1"/>
    <property type="molecule type" value="Genomic_DNA"/>
</dbReference>
<dbReference type="RefSeq" id="WP_183530446.1">
    <property type="nucleotide sequence ID" value="NZ_JACIJM010000009.1"/>
</dbReference>
<feature type="transmembrane region" description="Helical" evidence="1">
    <location>
        <begin position="67"/>
        <end position="85"/>
    </location>
</feature>
<keyword evidence="3" id="KW-1185">Reference proteome</keyword>
<evidence type="ECO:0000313" key="3">
    <source>
        <dbReference type="Proteomes" id="UP000535415"/>
    </source>
</evidence>
<accession>A0A7W9EZ17</accession>
<reference evidence="2 3" key="1">
    <citation type="submission" date="2020-08" db="EMBL/GenBank/DDBJ databases">
        <title>Genomic Encyclopedia of Type Strains, Phase IV (KMG-IV): sequencing the most valuable type-strain genomes for metagenomic binning, comparative biology and taxonomic classification.</title>
        <authorList>
            <person name="Goeker M."/>
        </authorList>
    </citation>
    <scope>NUCLEOTIDE SEQUENCE [LARGE SCALE GENOMIC DNA]</scope>
    <source>
        <strain evidence="2 3">DSM 101064</strain>
    </source>
</reference>
<proteinExistence type="predicted"/>
<keyword evidence="1" id="KW-0472">Membrane</keyword>
<feature type="transmembrane region" description="Helical" evidence="1">
    <location>
        <begin position="135"/>
        <end position="154"/>
    </location>
</feature>
<keyword evidence="1" id="KW-0812">Transmembrane</keyword>
<comment type="caution">
    <text evidence="2">The sequence shown here is derived from an EMBL/GenBank/DDBJ whole genome shotgun (WGS) entry which is preliminary data.</text>
</comment>
<evidence type="ECO:0000256" key="1">
    <source>
        <dbReference type="SAM" id="Phobius"/>
    </source>
</evidence>
<dbReference type="Proteomes" id="UP000535415">
    <property type="component" value="Unassembled WGS sequence"/>
</dbReference>
<sequence>MTFGPLLFAPFAIQVHVVCALAAIVLGPVTLWRRSRDIWHRTAGYIWVIAMAITAISSFWISDTPMIGPFGPIHVLSVVTLTGLLRGINAARAGRTTAHQRTMKSLYFWAMGVAGVFTFLPERRMNDVFFSGHPLLGFIAMAVLIAGGLCLYWITERRRAI</sequence>
<feature type="transmembrane region" description="Helical" evidence="1">
    <location>
        <begin position="6"/>
        <end position="32"/>
    </location>
</feature>
<dbReference type="AlphaFoldDB" id="A0A7W9EZ17"/>
<keyword evidence="1" id="KW-1133">Transmembrane helix</keyword>
<feature type="transmembrane region" description="Helical" evidence="1">
    <location>
        <begin position="106"/>
        <end position="123"/>
    </location>
</feature>
<protein>
    <submittedName>
        <fullName evidence="2">Putative membrane protein</fullName>
    </submittedName>
</protein>
<gene>
    <name evidence="2" type="ORF">FHS72_002977</name>
</gene>
<organism evidence="2 3">
    <name type="scientific">Yoonia ponticola</name>
    <dbReference type="NCBI Taxonomy" id="1524255"/>
    <lineage>
        <taxon>Bacteria</taxon>
        <taxon>Pseudomonadati</taxon>
        <taxon>Pseudomonadota</taxon>
        <taxon>Alphaproteobacteria</taxon>
        <taxon>Rhodobacterales</taxon>
        <taxon>Paracoccaceae</taxon>
        <taxon>Yoonia</taxon>
    </lineage>
</organism>
<dbReference type="InterPro" id="IPR018750">
    <property type="entry name" value="DUF2306_membrane"/>
</dbReference>